<keyword evidence="5 6" id="KW-0472">Membrane</keyword>
<proteinExistence type="inferred from homology"/>
<dbReference type="AlphaFoldDB" id="B7CC59"/>
<protein>
    <recommendedName>
        <fullName evidence="9">Transporter, SSS family</fullName>
    </recommendedName>
</protein>
<feature type="transmembrane region" description="Helical" evidence="6">
    <location>
        <begin position="48"/>
        <end position="66"/>
    </location>
</feature>
<feature type="transmembrane region" description="Helical" evidence="6">
    <location>
        <begin position="315"/>
        <end position="338"/>
    </location>
</feature>
<dbReference type="InterPro" id="IPR038728">
    <property type="entry name" value="YkvI-like"/>
</dbReference>
<sequence>MNEEEWYRGSIVILTFRLFCLAGSKKRLVFLLACCARYRRKSMKAQKVGKMAIFSVGAVLFSAHAGGGFATGNQANTYYVGLGWTGIVSAIIAMLLLILTMREAMVMYNQRNLTSAKELFENLYHPFDKLEILFEIFFNIMVLMAVAAAISGAASALQQYFGFNYYACVVAVGIVVLCLTIFGASVVRMASTYMGMAILVTAIVIYGMGIMKGQNIGAILANDFTVNGFMNMPKAILNAFTYAGFQCVTLPTIVACGAILPDRKSCSKAMWISFVMNAVALVLSVLMLISWKGVYGETTLPTLTSLNAMNSNWMVVVYGICLLLCLISTAVTTTFGFVARFENIRVLKNVENPVKKRIIVSAFIIVVSMTISMAGLTNIIKYGYGYCGYLAIAIIIVPFLTVGVYKNYHTENVEVKEGVEVYENN</sequence>
<comment type="similarity">
    <text evidence="2">Belongs to the sodium:solute symporter (SSF) (TC 2.A.21) family.</text>
</comment>
<evidence type="ECO:0000256" key="1">
    <source>
        <dbReference type="ARBA" id="ARBA00004141"/>
    </source>
</evidence>
<evidence type="ECO:0008006" key="9">
    <source>
        <dbReference type="Google" id="ProtNLM"/>
    </source>
</evidence>
<dbReference type="PROSITE" id="PS50283">
    <property type="entry name" value="NA_SOLUT_SYMP_3"/>
    <property type="match status" value="1"/>
</dbReference>
<evidence type="ECO:0000313" key="8">
    <source>
        <dbReference type="Proteomes" id="UP000004315"/>
    </source>
</evidence>
<dbReference type="GO" id="GO:0022857">
    <property type="term" value="F:transmembrane transporter activity"/>
    <property type="evidence" value="ECO:0007669"/>
    <property type="project" value="InterPro"/>
</dbReference>
<organism evidence="7 8">
    <name type="scientific">Holdemanella biformis DSM 3989</name>
    <dbReference type="NCBI Taxonomy" id="518637"/>
    <lineage>
        <taxon>Bacteria</taxon>
        <taxon>Bacillati</taxon>
        <taxon>Bacillota</taxon>
        <taxon>Erysipelotrichia</taxon>
        <taxon>Erysipelotrichales</taxon>
        <taxon>Erysipelotrichaceae</taxon>
        <taxon>Holdemanella</taxon>
    </lineage>
</organism>
<feature type="transmembrane region" description="Helical" evidence="6">
    <location>
        <begin position="78"/>
        <end position="101"/>
    </location>
</feature>
<reference evidence="7 8" key="1">
    <citation type="submission" date="2008-11" db="EMBL/GenBank/DDBJ databases">
        <title>Draft genome sequence of Eubacterium biforme (DSM 3989).</title>
        <authorList>
            <person name="Sudarsanam P."/>
            <person name="Ley R."/>
            <person name="Guruge J."/>
            <person name="Turnbaugh P.J."/>
            <person name="Mahowald M."/>
            <person name="Liep D."/>
            <person name="Gordon J."/>
        </authorList>
    </citation>
    <scope>NUCLEOTIDE SEQUENCE [LARGE SCALE GENOMIC DNA]</scope>
    <source>
        <strain evidence="7 8">DSM 3989</strain>
    </source>
</reference>
<evidence type="ECO:0000256" key="3">
    <source>
        <dbReference type="ARBA" id="ARBA00022692"/>
    </source>
</evidence>
<dbReference type="EMBL" id="ABYT01000096">
    <property type="protein sequence ID" value="EEC89630.1"/>
    <property type="molecule type" value="Genomic_DNA"/>
</dbReference>
<gene>
    <name evidence="7" type="ORF">EUBIFOR_01808</name>
</gene>
<feature type="transmembrane region" description="Helical" evidence="6">
    <location>
        <begin position="193"/>
        <end position="211"/>
    </location>
</feature>
<dbReference type="eggNOG" id="COG3949">
    <property type="taxonomic scope" value="Bacteria"/>
</dbReference>
<dbReference type="PANTHER" id="PTHR37814">
    <property type="entry name" value="CONSERVED MEMBRANE PROTEIN"/>
    <property type="match status" value="1"/>
</dbReference>
<dbReference type="PANTHER" id="PTHR37814:SF1">
    <property type="entry name" value="MEMBRANE PROTEIN"/>
    <property type="match status" value="1"/>
</dbReference>
<dbReference type="InterPro" id="IPR038377">
    <property type="entry name" value="Na/Glc_symporter_sf"/>
</dbReference>
<dbReference type="STRING" id="518637.EUBIFOR_01808"/>
<keyword evidence="8" id="KW-1185">Reference proteome</keyword>
<feature type="transmembrane region" description="Helical" evidence="6">
    <location>
        <begin position="136"/>
        <end position="157"/>
    </location>
</feature>
<keyword evidence="4 6" id="KW-1133">Transmembrane helix</keyword>
<evidence type="ECO:0000256" key="6">
    <source>
        <dbReference type="SAM" id="Phobius"/>
    </source>
</evidence>
<accession>B7CC59</accession>
<feature type="transmembrane region" description="Helical" evidence="6">
    <location>
        <begin position="163"/>
        <end position="186"/>
    </location>
</feature>
<feature type="transmembrane region" description="Helical" evidence="6">
    <location>
        <begin position="272"/>
        <end position="295"/>
    </location>
</feature>
<name>B7CC59_9FIRM</name>
<feature type="transmembrane region" description="Helical" evidence="6">
    <location>
        <begin position="383"/>
        <end position="405"/>
    </location>
</feature>
<dbReference type="InterPro" id="IPR001734">
    <property type="entry name" value="Na/solute_symporter"/>
</dbReference>
<keyword evidence="3 6" id="KW-0812">Transmembrane</keyword>
<comment type="caution">
    <text evidence="7">The sequence shown here is derived from an EMBL/GenBank/DDBJ whole genome shotgun (WGS) entry which is preliminary data.</text>
</comment>
<evidence type="ECO:0000313" key="7">
    <source>
        <dbReference type="EMBL" id="EEC89630.1"/>
    </source>
</evidence>
<dbReference type="HOGENOM" id="CLU_039711_0_0_9"/>
<comment type="subcellular location">
    <subcellularLocation>
        <location evidence="1">Membrane</location>
        <topology evidence="1">Multi-pass membrane protein</topology>
    </subcellularLocation>
</comment>
<dbReference type="GO" id="GO:0016020">
    <property type="term" value="C:membrane"/>
    <property type="evidence" value="ECO:0007669"/>
    <property type="project" value="UniProtKB-SubCell"/>
</dbReference>
<dbReference type="Gene3D" id="1.20.1730.10">
    <property type="entry name" value="Sodium/glucose cotransporter"/>
    <property type="match status" value="1"/>
</dbReference>
<feature type="transmembrane region" description="Helical" evidence="6">
    <location>
        <begin position="239"/>
        <end position="260"/>
    </location>
</feature>
<evidence type="ECO:0000256" key="5">
    <source>
        <dbReference type="ARBA" id="ARBA00023136"/>
    </source>
</evidence>
<evidence type="ECO:0000256" key="4">
    <source>
        <dbReference type="ARBA" id="ARBA00022989"/>
    </source>
</evidence>
<feature type="transmembrane region" description="Helical" evidence="6">
    <location>
        <begin position="358"/>
        <end position="377"/>
    </location>
</feature>
<dbReference type="Proteomes" id="UP000004315">
    <property type="component" value="Unassembled WGS sequence"/>
</dbReference>
<evidence type="ECO:0000256" key="2">
    <source>
        <dbReference type="ARBA" id="ARBA00006434"/>
    </source>
</evidence>